<sequence>MQLFPGIIFPCFRDLAESVQGYERSTGLALEEHFSHPGHEADLHYLLRILRRRVHLGPLRGGEEVRQESLCDGGGGGGTRGV</sequence>
<evidence type="ECO:0000256" key="1">
    <source>
        <dbReference type="SAM" id="MobiDB-lite"/>
    </source>
</evidence>
<organism evidence="2">
    <name type="scientific">Arundo donax</name>
    <name type="common">Giant reed</name>
    <name type="synonym">Donax arundinaceus</name>
    <dbReference type="NCBI Taxonomy" id="35708"/>
    <lineage>
        <taxon>Eukaryota</taxon>
        <taxon>Viridiplantae</taxon>
        <taxon>Streptophyta</taxon>
        <taxon>Embryophyta</taxon>
        <taxon>Tracheophyta</taxon>
        <taxon>Spermatophyta</taxon>
        <taxon>Magnoliopsida</taxon>
        <taxon>Liliopsida</taxon>
        <taxon>Poales</taxon>
        <taxon>Poaceae</taxon>
        <taxon>PACMAD clade</taxon>
        <taxon>Arundinoideae</taxon>
        <taxon>Arundineae</taxon>
        <taxon>Arundo</taxon>
    </lineage>
</organism>
<reference evidence="2" key="2">
    <citation type="journal article" date="2015" name="Data Brief">
        <title>Shoot transcriptome of the giant reed, Arundo donax.</title>
        <authorList>
            <person name="Barrero R.A."/>
            <person name="Guerrero F.D."/>
            <person name="Moolhuijzen P."/>
            <person name="Goolsby J.A."/>
            <person name="Tidwell J."/>
            <person name="Bellgard S.E."/>
            <person name="Bellgard M.I."/>
        </authorList>
    </citation>
    <scope>NUCLEOTIDE SEQUENCE</scope>
    <source>
        <tissue evidence="2">Shoot tissue taken approximately 20 cm above the soil surface</tissue>
    </source>
</reference>
<protein>
    <submittedName>
        <fullName evidence="2">Uncharacterized protein</fullName>
    </submittedName>
</protein>
<evidence type="ECO:0000313" key="2">
    <source>
        <dbReference type="EMBL" id="JAE23177.1"/>
    </source>
</evidence>
<feature type="compositionally biased region" description="Gly residues" evidence="1">
    <location>
        <begin position="72"/>
        <end position="82"/>
    </location>
</feature>
<reference evidence="2" key="1">
    <citation type="submission" date="2014-09" db="EMBL/GenBank/DDBJ databases">
        <authorList>
            <person name="Magalhaes I.L.F."/>
            <person name="Oliveira U."/>
            <person name="Santos F.R."/>
            <person name="Vidigal T.H.D.A."/>
            <person name="Brescovit A.D."/>
            <person name="Santos A.J."/>
        </authorList>
    </citation>
    <scope>NUCLEOTIDE SEQUENCE</scope>
    <source>
        <tissue evidence="2">Shoot tissue taken approximately 20 cm above the soil surface</tissue>
    </source>
</reference>
<proteinExistence type="predicted"/>
<dbReference type="EMBL" id="GBRH01174719">
    <property type="protein sequence ID" value="JAE23177.1"/>
    <property type="molecule type" value="Transcribed_RNA"/>
</dbReference>
<name>A0A0A9GFD3_ARUDO</name>
<accession>A0A0A9GFD3</accession>
<dbReference type="AlphaFoldDB" id="A0A0A9GFD3"/>
<feature type="region of interest" description="Disordered" evidence="1">
    <location>
        <begin position="62"/>
        <end position="82"/>
    </location>
</feature>